<dbReference type="OrthoDB" id="9923728at2"/>
<evidence type="ECO:0000313" key="2">
    <source>
        <dbReference type="Proteomes" id="UP000199110"/>
    </source>
</evidence>
<sequence length="186" mass="19845">MTDIISITAPTSGAPGNNTPACPIFGAAIQGLERLLRADAEAQGLPDGDPAYYNGSTDADEAFSIAIDAAEHASCRASQPVYRGAANILICALNATRAHDVRMAVMAFGFLLREGADDRDRTVHLSLSRAASVLEDLADAWEGRETTELNAWEAEDASRDNEDPFYGSLSIEDWDDDLDLGLAPCI</sequence>
<dbReference type="Proteomes" id="UP000199110">
    <property type="component" value="Unassembled WGS sequence"/>
</dbReference>
<evidence type="ECO:0000313" key="1">
    <source>
        <dbReference type="EMBL" id="SFJ01498.1"/>
    </source>
</evidence>
<proteinExistence type="predicted"/>
<dbReference type="AlphaFoldDB" id="A0A1I3MWX6"/>
<protein>
    <submittedName>
        <fullName evidence="1">Uncharacterized protein</fullName>
    </submittedName>
</protein>
<organism evidence="1 2">
    <name type="scientific">Jannaschia pohangensis</name>
    <dbReference type="NCBI Taxonomy" id="390807"/>
    <lineage>
        <taxon>Bacteria</taxon>
        <taxon>Pseudomonadati</taxon>
        <taxon>Pseudomonadota</taxon>
        <taxon>Alphaproteobacteria</taxon>
        <taxon>Rhodobacterales</taxon>
        <taxon>Roseobacteraceae</taxon>
        <taxon>Jannaschia</taxon>
    </lineage>
</organism>
<gene>
    <name evidence="1" type="ORF">SAMN04488095_1984</name>
</gene>
<keyword evidence="2" id="KW-1185">Reference proteome</keyword>
<dbReference type="EMBL" id="FORA01000002">
    <property type="protein sequence ID" value="SFJ01498.1"/>
    <property type="molecule type" value="Genomic_DNA"/>
</dbReference>
<accession>A0A1I3MWX6</accession>
<dbReference type="RefSeq" id="WP_092779741.1">
    <property type="nucleotide sequence ID" value="NZ_FORA01000002.1"/>
</dbReference>
<reference evidence="1 2" key="1">
    <citation type="submission" date="2016-10" db="EMBL/GenBank/DDBJ databases">
        <authorList>
            <person name="de Groot N.N."/>
        </authorList>
    </citation>
    <scope>NUCLEOTIDE SEQUENCE [LARGE SCALE GENOMIC DNA]</scope>
    <source>
        <strain evidence="1 2">DSM 19073</strain>
    </source>
</reference>
<name>A0A1I3MWX6_9RHOB</name>